<dbReference type="KEGG" id="tjr:TherJR_0459"/>
<protein>
    <submittedName>
        <fullName evidence="1">Uncharacterized protein</fullName>
    </submittedName>
</protein>
<accession>D5XB21</accession>
<organism evidence="1 2">
    <name type="scientific">Thermincola potens (strain JR)</name>
    <dbReference type="NCBI Taxonomy" id="635013"/>
    <lineage>
        <taxon>Bacteria</taxon>
        <taxon>Bacillati</taxon>
        <taxon>Bacillota</taxon>
        <taxon>Clostridia</taxon>
        <taxon>Eubacteriales</taxon>
        <taxon>Thermincolaceae</taxon>
        <taxon>Thermincola</taxon>
    </lineage>
</organism>
<keyword evidence="2" id="KW-1185">Reference proteome</keyword>
<dbReference type="RefSeq" id="WP_013119364.1">
    <property type="nucleotide sequence ID" value="NC_014152.1"/>
</dbReference>
<dbReference type="HOGENOM" id="CLU_2738727_0_0_9"/>
<reference evidence="1 2" key="1">
    <citation type="submission" date="2010-05" db="EMBL/GenBank/DDBJ databases">
        <title>Complete sequence of Thermincola sp. JR.</title>
        <authorList>
            <consortium name="US DOE Joint Genome Institute"/>
            <person name="Lucas S."/>
            <person name="Copeland A."/>
            <person name="Lapidus A."/>
            <person name="Cheng J.-F."/>
            <person name="Bruce D."/>
            <person name="Goodwin L."/>
            <person name="Pitluck S."/>
            <person name="Chertkov O."/>
            <person name="Detter J.C."/>
            <person name="Han C."/>
            <person name="Tapia R."/>
            <person name="Land M."/>
            <person name="Hauser L."/>
            <person name="Kyrpides N."/>
            <person name="Mikhailova N."/>
            <person name="Hazen T.C."/>
            <person name="Woyke T."/>
        </authorList>
    </citation>
    <scope>NUCLEOTIDE SEQUENCE [LARGE SCALE GENOMIC DNA]</scope>
    <source>
        <strain evidence="1 2">JR</strain>
    </source>
</reference>
<sequence>MAPVQCAGCGLANIDGNGGSKCYALGRVIDAKELRQRWACHYYLPVIEEDGRPLTPFQHYLLKQDEIDRKK</sequence>
<dbReference type="STRING" id="635013.TherJR_0459"/>
<evidence type="ECO:0000313" key="1">
    <source>
        <dbReference type="EMBL" id="ADG81341.1"/>
    </source>
</evidence>
<dbReference type="Proteomes" id="UP000002377">
    <property type="component" value="Chromosome"/>
</dbReference>
<dbReference type="EMBL" id="CP002028">
    <property type="protein sequence ID" value="ADG81341.1"/>
    <property type="molecule type" value="Genomic_DNA"/>
</dbReference>
<gene>
    <name evidence="1" type="ordered locus">TherJR_0459</name>
</gene>
<evidence type="ECO:0000313" key="2">
    <source>
        <dbReference type="Proteomes" id="UP000002377"/>
    </source>
</evidence>
<dbReference type="OrthoDB" id="1798799at2"/>
<dbReference type="AlphaFoldDB" id="D5XB21"/>
<name>D5XB21_THEPJ</name>
<proteinExistence type="predicted"/>